<dbReference type="Proteomes" id="UP000662111">
    <property type="component" value="Unassembled WGS sequence"/>
</dbReference>
<organism evidence="1 2">
    <name type="scientific">Ornithinimicrobium pekingense</name>
    <dbReference type="NCBI Taxonomy" id="384677"/>
    <lineage>
        <taxon>Bacteria</taxon>
        <taxon>Bacillati</taxon>
        <taxon>Actinomycetota</taxon>
        <taxon>Actinomycetes</taxon>
        <taxon>Micrococcales</taxon>
        <taxon>Ornithinimicrobiaceae</taxon>
        <taxon>Ornithinimicrobium</taxon>
    </lineage>
</organism>
<sequence length="60" mass="6791">MDHDEAQEEKSMWYVGDEWAEDHQEVELADDQGFGKERIAEGLGRVTKVHALVAEHAPAE</sequence>
<evidence type="ECO:0000313" key="1">
    <source>
        <dbReference type="EMBL" id="GGK83817.1"/>
    </source>
</evidence>
<reference evidence="2" key="1">
    <citation type="journal article" date="2019" name="Int. J. Syst. Evol. Microbiol.">
        <title>The Global Catalogue of Microorganisms (GCM) 10K type strain sequencing project: providing services to taxonomists for standard genome sequencing and annotation.</title>
        <authorList>
            <consortium name="The Broad Institute Genomics Platform"/>
            <consortium name="The Broad Institute Genome Sequencing Center for Infectious Disease"/>
            <person name="Wu L."/>
            <person name="Ma J."/>
        </authorList>
    </citation>
    <scope>NUCLEOTIDE SEQUENCE [LARGE SCALE GENOMIC DNA]</scope>
    <source>
        <strain evidence="2">CGMCC 1.5362</strain>
    </source>
</reference>
<evidence type="ECO:0000313" key="2">
    <source>
        <dbReference type="Proteomes" id="UP000662111"/>
    </source>
</evidence>
<dbReference type="EMBL" id="BMLB01000011">
    <property type="protein sequence ID" value="GGK83817.1"/>
    <property type="molecule type" value="Genomic_DNA"/>
</dbReference>
<keyword evidence="2" id="KW-1185">Reference proteome</keyword>
<name>A0ABQ2FG11_9MICO</name>
<accession>A0ABQ2FG11</accession>
<comment type="caution">
    <text evidence="1">The sequence shown here is derived from an EMBL/GenBank/DDBJ whole genome shotgun (WGS) entry which is preliminary data.</text>
</comment>
<gene>
    <name evidence="1" type="ORF">GCM10011509_35430</name>
</gene>
<protein>
    <submittedName>
        <fullName evidence="1">Uncharacterized protein</fullName>
    </submittedName>
</protein>
<dbReference type="RefSeq" id="WP_022920200.1">
    <property type="nucleotide sequence ID" value="NZ_BMLB01000011.1"/>
</dbReference>
<proteinExistence type="predicted"/>